<sequence length="184" mass="21665">MKDKMKSMQNNDIWDHDELPKGVKHISCKWLFKTKKDSKGNIKRYKACLKEDIHYKETFYSVSSKDSFRTIMVIVTHFDLELHHMDVKTVFLNGDIVETIYMVQSKNFVSNESKSMVCKLKKFIYGLKQASVNDITNFIKLLLLGYFWVPNYVDKSSILPSPLGLSYKRRRGQIEETHRNTEIE</sequence>
<proteinExistence type="predicted"/>
<dbReference type="EMBL" id="QJKJ01010424">
    <property type="protein sequence ID" value="RDX73747.1"/>
    <property type="molecule type" value="Genomic_DNA"/>
</dbReference>
<accession>A0A371F661</accession>
<dbReference type="InterPro" id="IPR013103">
    <property type="entry name" value="RVT_2"/>
</dbReference>
<evidence type="ECO:0000259" key="1">
    <source>
        <dbReference type="Pfam" id="PF07727"/>
    </source>
</evidence>
<feature type="non-terminal residue" evidence="2">
    <location>
        <position position="184"/>
    </location>
</feature>
<evidence type="ECO:0000313" key="3">
    <source>
        <dbReference type="Proteomes" id="UP000257109"/>
    </source>
</evidence>
<dbReference type="STRING" id="157652.A0A371F661"/>
<comment type="caution">
    <text evidence="2">The sequence shown here is derived from an EMBL/GenBank/DDBJ whole genome shotgun (WGS) entry which is preliminary data.</text>
</comment>
<organism evidence="2 3">
    <name type="scientific">Mucuna pruriens</name>
    <name type="common">Velvet bean</name>
    <name type="synonym">Dolichos pruriens</name>
    <dbReference type="NCBI Taxonomy" id="157652"/>
    <lineage>
        <taxon>Eukaryota</taxon>
        <taxon>Viridiplantae</taxon>
        <taxon>Streptophyta</taxon>
        <taxon>Embryophyta</taxon>
        <taxon>Tracheophyta</taxon>
        <taxon>Spermatophyta</taxon>
        <taxon>Magnoliopsida</taxon>
        <taxon>eudicotyledons</taxon>
        <taxon>Gunneridae</taxon>
        <taxon>Pentapetalae</taxon>
        <taxon>rosids</taxon>
        <taxon>fabids</taxon>
        <taxon>Fabales</taxon>
        <taxon>Fabaceae</taxon>
        <taxon>Papilionoideae</taxon>
        <taxon>50 kb inversion clade</taxon>
        <taxon>NPAAA clade</taxon>
        <taxon>indigoferoid/millettioid clade</taxon>
        <taxon>Phaseoleae</taxon>
        <taxon>Mucuna</taxon>
    </lineage>
</organism>
<name>A0A371F661_MUCPR</name>
<dbReference type="AlphaFoldDB" id="A0A371F661"/>
<gene>
    <name evidence="2" type="ORF">CR513_46598</name>
</gene>
<dbReference type="OrthoDB" id="8048545at2759"/>
<evidence type="ECO:0000313" key="2">
    <source>
        <dbReference type="EMBL" id="RDX73747.1"/>
    </source>
</evidence>
<feature type="non-terminal residue" evidence="2">
    <location>
        <position position="1"/>
    </location>
</feature>
<protein>
    <recommendedName>
        <fullName evidence="1">Reverse transcriptase Ty1/copia-type domain-containing protein</fullName>
    </recommendedName>
</protein>
<feature type="domain" description="Reverse transcriptase Ty1/copia-type" evidence="1">
    <location>
        <begin position="11"/>
        <end position="136"/>
    </location>
</feature>
<dbReference type="Proteomes" id="UP000257109">
    <property type="component" value="Unassembled WGS sequence"/>
</dbReference>
<reference evidence="2" key="1">
    <citation type="submission" date="2018-05" db="EMBL/GenBank/DDBJ databases">
        <title>Draft genome of Mucuna pruriens seed.</title>
        <authorList>
            <person name="Nnadi N.E."/>
            <person name="Vos R."/>
            <person name="Hasami M.H."/>
            <person name="Devisetty U.K."/>
            <person name="Aguiy J.C."/>
        </authorList>
    </citation>
    <scope>NUCLEOTIDE SEQUENCE [LARGE SCALE GENOMIC DNA]</scope>
    <source>
        <strain evidence="2">JCA_2017</strain>
    </source>
</reference>
<dbReference type="Pfam" id="PF07727">
    <property type="entry name" value="RVT_2"/>
    <property type="match status" value="1"/>
</dbReference>
<keyword evidence="3" id="KW-1185">Reference proteome</keyword>